<evidence type="ECO:0000256" key="1">
    <source>
        <dbReference type="ARBA" id="ARBA00001954"/>
    </source>
</evidence>
<dbReference type="InterPro" id="IPR011981">
    <property type="entry name" value="DHPA_dOase_Mn/Fe"/>
</dbReference>
<sequence>MPVRHPAGNPPFNIIRMSHVELGVTDLAASRKFYTEILGLIETEQVGDSIYLRGLEERNHHSFILTKVDEPHVIRLGFKAASEADLGQMAAYFATKGTETAWVTQHGQGRSLQMRDPFGMPLEFCYQFAQAERMLQKYGAYRGCHPQRIDHFNCFTPNVQASHDFWALDLGFRTTEYTVSEDDDPQLWAIWMHRKGNIHDMAFTNGAGPRLHHVAIWVPTAMHIIHLCDLMSTTGYLDNMERGPGRHGISNAFFLYVRDPDGHRIEIYTSDYLTVDPDLEPLEWQLRDPQRQTLWGSPAPKSWFEEGSLLLGTAVRQPVLKAQPIIAP</sequence>
<keyword evidence="3" id="KW-0479">Metal-binding</keyword>
<dbReference type="GO" id="GO:0008687">
    <property type="term" value="F:3,4-dihydroxyphenylacetate 2,3-dioxygenase activity"/>
    <property type="evidence" value="ECO:0007669"/>
    <property type="project" value="UniProtKB-EC"/>
</dbReference>
<comment type="cofactor">
    <cofactor evidence="1">
        <name>Fe(2+)</name>
        <dbReference type="ChEBI" id="CHEBI:29033"/>
    </cofactor>
</comment>
<dbReference type="AlphaFoldDB" id="A0A3B0WGP0"/>
<dbReference type="PANTHER" id="PTHR21366">
    <property type="entry name" value="GLYOXALASE FAMILY PROTEIN"/>
    <property type="match status" value="1"/>
</dbReference>
<organism evidence="9">
    <name type="scientific">hydrothermal vent metagenome</name>
    <dbReference type="NCBI Taxonomy" id="652676"/>
    <lineage>
        <taxon>unclassified sequences</taxon>
        <taxon>metagenomes</taxon>
        <taxon>ecological metagenomes</taxon>
    </lineage>
</organism>
<comment type="similarity">
    <text evidence="2">Belongs to the extradiol ring-cleavage dioxygenase family.</text>
</comment>
<evidence type="ECO:0000259" key="8">
    <source>
        <dbReference type="PROSITE" id="PS51819"/>
    </source>
</evidence>
<dbReference type="InterPro" id="IPR029068">
    <property type="entry name" value="Glyas_Bleomycin-R_OHBP_Dase"/>
</dbReference>
<evidence type="ECO:0000256" key="4">
    <source>
        <dbReference type="ARBA" id="ARBA00022797"/>
    </source>
</evidence>
<keyword evidence="6 9" id="KW-0560">Oxidoreductase</keyword>
<evidence type="ECO:0000256" key="5">
    <source>
        <dbReference type="ARBA" id="ARBA00022964"/>
    </source>
</evidence>
<name>A0A3B0WGP0_9ZZZZ</name>
<evidence type="ECO:0000256" key="6">
    <source>
        <dbReference type="ARBA" id="ARBA00023002"/>
    </source>
</evidence>
<keyword evidence="7" id="KW-0408">Iron</keyword>
<dbReference type="InterPro" id="IPR037523">
    <property type="entry name" value="VOC_core"/>
</dbReference>
<proteinExistence type="inferred from homology"/>
<dbReference type="InterPro" id="IPR050383">
    <property type="entry name" value="GlyoxalaseI/FosfomycinResist"/>
</dbReference>
<keyword evidence="5 9" id="KW-0223">Dioxygenase</keyword>
<dbReference type="Gene3D" id="3.10.180.10">
    <property type="entry name" value="2,3-Dihydroxybiphenyl 1,2-Dioxygenase, domain 1"/>
    <property type="match status" value="2"/>
</dbReference>
<dbReference type="CDD" id="cd07256">
    <property type="entry name" value="HPCD_C_class_II"/>
    <property type="match status" value="1"/>
</dbReference>
<keyword evidence="4" id="KW-0058">Aromatic hydrocarbons catabolism</keyword>
<accession>A0A3B0WGP0</accession>
<dbReference type="InterPro" id="IPR018146">
    <property type="entry name" value="Glyoxalase_1_CS"/>
</dbReference>
<dbReference type="NCBIfam" id="TIGR02295">
    <property type="entry name" value="HpaD"/>
    <property type="match status" value="1"/>
</dbReference>
<dbReference type="PROSITE" id="PS51819">
    <property type="entry name" value="VOC"/>
    <property type="match status" value="2"/>
</dbReference>
<evidence type="ECO:0000256" key="2">
    <source>
        <dbReference type="ARBA" id="ARBA00008784"/>
    </source>
</evidence>
<dbReference type="PROSITE" id="PS00082">
    <property type="entry name" value="EXTRADIOL_DIOXYGENAS"/>
    <property type="match status" value="1"/>
</dbReference>
<dbReference type="PROSITE" id="PS00934">
    <property type="entry name" value="GLYOXALASE_I_1"/>
    <property type="match status" value="1"/>
</dbReference>
<feature type="domain" description="VOC" evidence="8">
    <location>
        <begin position="16"/>
        <end position="127"/>
    </location>
</feature>
<dbReference type="EC" id="1.13.11.15" evidence="9"/>
<dbReference type="InterPro" id="IPR004360">
    <property type="entry name" value="Glyas_Fos-R_dOase_dom"/>
</dbReference>
<dbReference type="InterPro" id="IPR000486">
    <property type="entry name" value="Xdiol_ring_cleave_dOase_1/2"/>
</dbReference>
<dbReference type="EMBL" id="UOEU01000949">
    <property type="protein sequence ID" value="VAW42754.1"/>
    <property type="molecule type" value="Genomic_DNA"/>
</dbReference>
<reference evidence="9" key="1">
    <citation type="submission" date="2018-06" db="EMBL/GenBank/DDBJ databases">
        <authorList>
            <person name="Zhirakovskaya E."/>
        </authorList>
    </citation>
    <scope>NUCLEOTIDE SEQUENCE</scope>
</reference>
<gene>
    <name evidence="9" type="ORF">MNBD_CHLOROFLEXI01-2872</name>
</gene>
<dbReference type="GO" id="GO:0008198">
    <property type="term" value="F:ferrous iron binding"/>
    <property type="evidence" value="ECO:0007669"/>
    <property type="project" value="InterPro"/>
</dbReference>
<protein>
    <submittedName>
        <fullName evidence="9">3,4-dihydroxyphenylacetate 2,3-dioxygenase</fullName>
        <ecNumber evidence="9">1.13.11.15</ecNumber>
    </submittedName>
</protein>
<dbReference type="GO" id="GO:0004462">
    <property type="term" value="F:lactoylglutathione lyase activity"/>
    <property type="evidence" value="ECO:0007669"/>
    <property type="project" value="InterPro"/>
</dbReference>
<evidence type="ECO:0000256" key="7">
    <source>
        <dbReference type="ARBA" id="ARBA00023004"/>
    </source>
</evidence>
<feature type="domain" description="VOC" evidence="8">
    <location>
        <begin position="148"/>
        <end position="270"/>
    </location>
</feature>
<dbReference type="Pfam" id="PF00903">
    <property type="entry name" value="Glyoxalase"/>
    <property type="match status" value="2"/>
</dbReference>
<dbReference type="SUPFAM" id="SSF54593">
    <property type="entry name" value="Glyoxalase/Bleomycin resistance protein/Dihydroxybiphenyl dioxygenase"/>
    <property type="match status" value="1"/>
</dbReference>
<evidence type="ECO:0000313" key="9">
    <source>
        <dbReference type="EMBL" id="VAW42754.1"/>
    </source>
</evidence>
<evidence type="ECO:0000256" key="3">
    <source>
        <dbReference type="ARBA" id="ARBA00022723"/>
    </source>
</evidence>